<protein>
    <recommendedName>
        <fullName evidence="6 7">Small ribosomal subunit protein uS13</fullName>
    </recommendedName>
</protein>
<keyword evidence="5 7" id="KW-0687">Ribonucleoprotein</keyword>
<comment type="similarity">
    <text evidence="1 7 8">Belongs to the universal ribosomal protein uS13 family.</text>
</comment>
<feature type="region of interest" description="Disordered" evidence="9">
    <location>
        <begin position="92"/>
        <end position="129"/>
    </location>
</feature>
<dbReference type="GO" id="GO:0005829">
    <property type="term" value="C:cytosol"/>
    <property type="evidence" value="ECO:0007669"/>
    <property type="project" value="TreeGrafter"/>
</dbReference>
<dbReference type="InterPro" id="IPR019980">
    <property type="entry name" value="Ribosomal_uS13_bac-type"/>
</dbReference>
<dbReference type="Proteomes" id="UP000176241">
    <property type="component" value="Unassembled WGS sequence"/>
</dbReference>
<dbReference type="NCBIfam" id="TIGR03631">
    <property type="entry name" value="uS13_bact"/>
    <property type="match status" value="1"/>
</dbReference>
<dbReference type="EMBL" id="MHIC01000029">
    <property type="protein sequence ID" value="OGY44345.1"/>
    <property type="molecule type" value="Genomic_DNA"/>
</dbReference>
<evidence type="ECO:0000313" key="10">
    <source>
        <dbReference type="EMBL" id="OGY44345.1"/>
    </source>
</evidence>
<evidence type="ECO:0000256" key="1">
    <source>
        <dbReference type="ARBA" id="ARBA00008080"/>
    </source>
</evidence>
<dbReference type="InterPro" id="IPR001892">
    <property type="entry name" value="Ribosomal_uS13"/>
</dbReference>
<proteinExistence type="inferred from homology"/>
<dbReference type="Gene3D" id="4.10.910.10">
    <property type="entry name" value="30s ribosomal protein s13, domain 2"/>
    <property type="match status" value="1"/>
</dbReference>
<dbReference type="STRING" id="1797533.A2731_00035"/>
<dbReference type="SUPFAM" id="SSF46946">
    <property type="entry name" value="S13-like H2TH domain"/>
    <property type="match status" value="1"/>
</dbReference>
<reference evidence="10 11" key="1">
    <citation type="journal article" date="2016" name="Nat. Commun.">
        <title>Thousands of microbial genomes shed light on interconnected biogeochemical processes in an aquifer system.</title>
        <authorList>
            <person name="Anantharaman K."/>
            <person name="Brown C.T."/>
            <person name="Hug L.A."/>
            <person name="Sharon I."/>
            <person name="Castelle C.J."/>
            <person name="Probst A.J."/>
            <person name="Thomas B.C."/>
            <person name="Singh A."/>
            <person name="Wilkins M.J."/>
            <person name="Karaoz U."/>
            <person name="Brodie E.L."/>
            <person name="Williams K.H."/>
            <person name="Hubbard S.S."/>
            <person name="Banfield J.F."/>
        </authorList>
    </citation>
    <scope>NUCLEOTIDE SEQUENCE [LARGE SCALE GENOMIC DNA]</scope>
</reference>
<evidence type="ECO:0000256" key="3">
    <source>
        <dbReference type="ARBA" id="ARBA00022884"/>
    </source>
</evidence>
<keyword evidence="3 7" id="KW-0694">RNA-binding</keyword>
<dbReference type="InterPro" id="IPR018269">
    <property type="entry name" value="Ribosomal_uS13_CS"/>
</dbReference>
<dbReference type="PIRSF" id="PIRSF002134">
    <property type="entry name" value="Ribosomal_S13"/>
    <property type="match status" value="1"/>
</dbReference>
<dbReference type="PROSITE" id="PS50159">
    <property type="entry name" value="RIBOSOMAL_S13_2"/>
    <property type="match status" value="1"/>
</dbReference>
<evidence type="ECO:0000313" key="11">
    <source>
        <dbReference type="Proteomes" id="UP000176241"/>
    </source>
</evidence>
<dbReference type="Pfam" id="PF00416">
    <property type="entry name" value="Ribosomal_S13"/>
    <property type="match status" value="1"/>
</dbReference>
<evidence type="ECO:0000256" key="5">
    <source>
        <dbReference type="ARBA" id="ARBA00023274"/>
    </source>
</evidence>
<dbReference type="GO" id="GO:0006412">
    <property type="term" value="P:translation"/>
    <property type="evidence" value="ECO:0007669"/>
    <property type="project" value="UniProtKB-UniRule"/>
</dbReference>
<dbReference type="Gene3D" id="1.10.8.50">
    <property type="match status" value="1"/>
</dbReference>
<dbReference type="PROSITE" id="PS00646">
    <property type="entry name" value="RIBOSOMAL_S13_1"/>
    <property type="match status" value="1"/>
</dbReference>
<accession>A0A1G1XW84</accession>
<comment type="caution">
    <text evidence="10">The sequence shown here is derived from an EMBL/GenBank/DDBJ whole genome shotgun (WGS) entry which is preliminary data.</text>
</comment>
<evidence type="ECO:0000256" key="7">
    <source>
        <dbReference type="HAMAP-Rule" id="MF_01315"/>
    </source>
</evidence>
<dbReference type="PANTHER" id="PTHR10871">
    <property type="entry name" value="30S RIBOSOMAL PROTEIN S13/40S RIBOSOMAL PROTEIN S18"/>
    <property type="match status" value="1"/>
</dbReference>
<name>A0A1G1XW84_9BACT</name>
<dbReference type="GO" id="GO:0019843">
    <property type="term" value="F:rRNA binding"/>
    <property type="evidence" value="ECO:0007669"/>
    <property type="project" value="UniProtKB-UniRule"/>
</dbReference>
<evidence type="ECO:0000256" key="4">
    <source>
        <dbReference type="ARBA" id="ARBA00022980"/>
    </source>
</evidence>
<keyword evidence="4 7" id="KW-0689">Ribosomal protein</keyword>
<comment type="subunit">
    <text evidence="7">Part of the 30S ribosomal subunit. Forms a loose heterodimer with protein S19. Forms two bridges to the 50S subunit in the 70S ribosome.</text>
</comment>
<dbReference type="HAMAP" id="MF_01315">
    <property type="entry name" value="Ribosomal_uS13"/>
    <property type="match status" value="1"/>
</dbReference>
<dbReference type="InterPro" id="IPR027437">
    <property type="entry name" value="Rbsml_uS13_C"/>
</dbReference>
<sequence>MARIAGINLPNEKRVEIGLTYIFGIGRNLSNEILKTAGIGPDTKVKDLTEQQVNKLRETIEKNYKVEGELKREILLNIKRLKEIDSYRGSRHAKNLPVRGQRTKTNSRTVRGNVRRTMGSGRKPTAQKT</sequence>
<keyword evidence="2 7" id="KW-0699">rRNA-binding</keyword>
<dbReference type="FunFam" id="1.10.8.50:FF:000001">
    <property type="entry name" value="30S ribosomal protein S13"/>
    <property type="match status" value="1"/>
</dbReference>
<keyword evidence="7" id="KW-0820">tRNA-binding</keyword>
<organism evidence="10 11">
    <name type="scientific">Candidatus Buchananbacteria bacterium RIFCSPHIGHO2_01_FULL_39_8</name>
    <dbReference type="NCBI Taxonomy" id="1797533"/>
    <lineage>
        <taxon>Bacteria</taxon>
        <taxon>Candidatus Buchananiibacteriota</taxon>
    </lineage>
</organism>
<evidence type="ECO:0000256" key="2">
    <source>
        <dbReference type="ARBA" id="ARBA00022730"/>
    </source>
</evidence>
<dbReference type="GO" id="GO:0000049">
    <property type="term" value="F:tRNA binding"/>
    <property type="evidence" value="ECO:0007669"/>
    <property type="project" value="UniProtKB-UniRule"/>
</dbReference>
<comment type="function">
    <text evidence="7">Located at the top of the head of the 30S subunit, it contacts several helices of the 16S rRNA. In the 70S ribosome it contacts the 23S rRNA (bridge B1a) and protein L5 of the 50S subunit (bridge B1b), connecting the 2 subunits; these bridges are implicated in subunit movement. Contacts the tRNAs in the A and P-sites.</text>
</comment>
<dbReference type="GO" id="GO:0003735">
    <property type="term" value="F:structural constituent of ribosome"/>
    <property type="evidence" value="ECO:0007669"/>
    <property type="project" value="InterPro"/>
</dbReference>
<dbReference type="AlphaFoldDB" id="A0A1G1XW84"/>
<dbReference type="InterPro" id="IPR010979">
    <property type="entry name" value="Ribosomal_uS13-like_H2TH"/>
</dbReference>
<gene>
    <name evidence="7" type="primary">rpsM</name>
    <name evidence="10" type="ORF">A2731_00035</name>
</gene>
<dbReference type="GO" id="GO:0015935">
    <property type="term" value="C:small ribosomal subunit"/>
    <property type="evidence" value="ECO:0007669"/>
    <property type="project" value="TreeGrafter"/>
</dbReference>
<evidence type="ECO:0000256" key="9">
    <source>
        <dbReference type="SAM" id="MobiDB-lite"/>
    </source>
</evidence>
<dbReference type="PANTHER" id="PTHR10871:SF1">
    <property type="entry name" value="SMALL RIBOSOMAL SUBUNIT PROTEIN US13M"/>
    <property type="match status" value="1"/>
</dbReference>
<evidence type="ECO:0000256" key="6">
    <source>
        <dbReference type="ARBA" id="ARBA00035166"/>
    </source>
</evidence>
<evidence type="ECO:0000256" key="8">
    <source>
        <dbReference type="RuleBase" id="RU003830"/>
    </source>
</evidence>